<gene>
    <name evidence="2" type="ORF">N0A02_13735</name>
</gene>
<dbReference type="EMBL" id="JAOALG010000001">
    <property type="protein sequence ID" value="MEQ5840487.1"/>
    <property type="molecule type" value="Genomic_DNA"/>
</dbReference>
<evidence type="ECO:0000313" key="3">
    <source>
        <dbReference type="Proteomes" id="UP001469089"/>
    </source>
</evidence>
<dbReference type="RefSeq" id="WP_349542655.1">
    <property type="nucleotide sequence ID" value="NZ_JAOALG010000001.1"/>
</dbReference>
<keyword evidence="1" id="KW-0732">Signal</keyword>
<protein>
    <submittedName>
        <fullName evidence="2">Uncharacterized protein</fullName>
    </submittedName>
</protein>
<evidence type="ECO:0000313" key="2">
    <source>
        <dbReference type="EMBL" id="MEQ5840487.1"/>
    </source>
</evidence>
<feature type="signal peptide" evidence="1">
    <location>
        <begin position="1"/>
        <end position="28"/>
    </location>
</feature>
<organism evidence="2 3">
    <name type="scientific">Paraburkholderia acidicola</name>
    <dbReference type="NCBI Taxonomy" id="1912599"/>
    <lineage>
        <taxon>Bacteria</taxon>
        <taxon>Pseudomonadati</taxon>
        <taxon>Pseudomonadota</taxon>
        <taxon>Betaproteobacteria</taxon>
        <taxon>Burkholderiales</taxon>
        <taxon>Burkholderiaceae</taxon>
        <taxon>Paraburkholderia</taxon>
    </lineage>
</organism>
<comment type="caution">
    <text evidence="2">The sequence shown here is derived from an EMBL/GenBank/DDBJ whole genome shotgun (WGS) entry which is preliminary data.</text>
</comment>
<keyword evidence="3" id="KW-1185">Reference proteome</keyword>
<proteinExistence type="predicted"/>
<sequence length="351" mass="38787">MSMHFRKRVTLFLAATAAMSAFAVSASAQSDSSGFPALGTAARDIWLAPQGLPPPAKSEVDYEALFKPDAPWKIATAHTKVFKLYSSYVVKTPFAQISAMVADLHRRGIPIALEDGAMNVPPDPPSGCGGLGNVEGYETVARANKIAGIIKAAHGQIKYLAMDEPFYYGHVYTHFAGKGQGCQSSVAEVLRLIKPTLGAYIQQFPDIIIGDIEPTRLAGDDPHWQDDLSQWVIGFKATMGRPLAFDDLDVEWPRGTKEPDEVYHQMEVLKDMRLIDQVGIIYNGTPADTSDAAWVQDAESHIRLIEDQLHWRLDRAIIQSWDPNPTHALPETAPDTLTHLVDFYIGRRDHR</sequence>
<name>A0ABV1LMH6_9BURK</name>
<evidence type="ECO:0000256" key="1">
    <source>
        <dbReference type="SAM" id="SignalP"/>
    </source>
</evidence>
<dbReference type="Proteomes" id="UP001469089">
    <property type="component" value="Unassembled WGS sequence"/>
</dbReference>
<accession>A0ABV1LMH6</accession>
<feature type="chain" id="PRO_5045846531" evidence="1">
    <location>
        <begin position="29"/>
        <end position="351"/>
    </location>
</feature>
<reference evidence="2 3" key="1">
    <citation type="journal article" date="2024" name="Chem. Sci.">
        <title>Discovery of a lagriamide polyketide by integrated genome mining, isotopic labeling, and untargeted metabolomics.</title>
        <authorList>
            <person name="Fergusson C.H."/>
            <person name="Saulog J."/>
            <person name="Paulo B.S."/>
            <person name="Wilson D.M."/>
            <person name="Liu D.Y."/>
            <person name="Morehouse N.J."/>
            <person name="Waterworth S."/>
            <person name="Barkei J."/>
            <person name="Gray C.A."/>
            <person name="Kwan J.C."/>
            <person name="Eustaquio A.S."/>
            <person name="Linington R.G."/>
        </authorList>
    </citation>
    <scope>NUCLEOTIDE SEQUENCE [LARGE SCALE GENOMIC DNA]</scope>
    <source>
        <strain evidence="2 3">RL17-338-BIF-B</strain>
    </source>
</reference>